<evidence type="ECO:0000313" key="2">
    <source>
        <dbReference type="Proteomes" id="UP001597296"/>
    </source>
</evidence>
<dbReference type="Proteomes" id="UP001597296">
    <property type="component" value="Unassembled WGS sequence"/>
</dbReference>
<dbReference type="Gene3D" id="3.40.50.300">
    <property type="entry name" value="P-loop containing nucleotide triphosphate hydrolases"/>
    <property type="match status" value="1"/>
</dbReference>
<dbReference type="InterPro" id="IPR027417">
    <property type="entry name" value="P-loop_NTPase"/>
</dbReference>
<evidence type="ECO:0000313" key="1">
    <source>
        <dbReference type="EMBL" id="MFD2234732.1"/>
    </source>
</evidence>
<accession>A0ABW5CEB7</accession>
<reference evidence="2" key="1">
    <citation type="journal article" date="2019" name="Int. J. Syst. Evol. Microbiol.">
        <title>The Global Catalogue of Microorganisms (GCM) 10K type strain sequencing project: providing services to taxonomists for standard genome sequencing and annotation.</title>
        <authorList>
            <consortium name="The Broad Institute Genomics Platform"/>
            <consortium name="The Broad Institute Genome Sequencing Center for Infectious Disease"/>
            <person name="Wu L."/>
            <person name="Ma J."/>
        </authorList>
    </citation>
    <scope>NUCLEOTIDE SEQUENCE [LARGE SCALE GENOMIC DNA]</scope>
    <source>
        <strain evidence="2">KCTC 15012</strain>
    </source>
</reference>
<organism evidence="1 2">
    <name type="scientific">Phaeospirillum tilakii</name>
    <dbReference type="NCBI Taxonomy" id="741673"/>
    <lineage>
        <taxon>Bacteria</taxon>
        <taxon>Pseudomonadati</taxon>
        <taxon>Pseudomonadota</taxon>
        <taxon>Alphaproteobacteria</taxon>
        <taxon>Rhodospirillales</taxon>
        <taxon>Rhodospirillaceae</taxon>
        <taxon>Phaeospirillum</taxon>
    </lineage>
</organism>
<sequence length="236" mass="25720">MTTNLLSVISALAEAAATRHDGAPARPPKPLITLSRDFGSGGDVIATRLGQVLDLPLYDHQLLNEIAVRLKDDPAIVRMLDEEFGRAKDMWLYRLLSGKDVSADAYRDSLVKVVMSLNRVGGIVIGRGAHVILAGECALRVRIAGSPEICARRMAAAGHGDEAGLLAKAQEVNHKRGKFVWDVFQSRLSDASEFDLTINTDRMSDFEDVVETIVVLAKAVQSGRVLRHDLQTRKPA</sequence>
<protein>
    <submittedName>
        <fullName evidence="1">AAA family ATPase</fullName>
    </submittedName>
</protein>
<keyword evidence="2" id="KW-1185">Reference proteome</keyword>
<dbReference type="Pfam" id="PF13189">
    <property type="entry name" value="Cytidylate_kin2"/>
    <property type="match status" value="1"/>
</dbReference>
<name>A0ABW5CEB7_9PROT</name>
<gene>
    <name evidence="1" type="ORF">ACFSNB_13040</name>
</gene>
<proteinExistence type="predicted"/>
<comment type="caution">
    <text evidence="1">The sequence shown here is derived from an EMBL/GenBank/DDBJ whole genome shotgun (WGS) entry which is preliminary data.</text>
</comment>
<dbReference type="RefSeq" id="WP_377317241.1">
    <property type="nucleotide sequence ID" value="NZ_JBHUIY010000027.1"/>
</dbReference>
<dbReference type="EMBL" id="JBHUIY010000027">
    <property type="protein sequence ID" value="MFD2234732.1"/>
    <property type="molecule type" value="Genomic_DNA"/>
</dbReference>